<evidence type="ECO:0000313" key="3">
    <source>
        <dbReference type="EMBL" id="MBB5375602.1"/>
    </source>
</evidence>
<evidence type="ECO:0000313" key="5">
    <source>
        <dbReference type="Proteomes" id="UP000619376"/>
    </source>
</evidence>
<reference evidence="3 4" key="3">
    <citation type="submission" date="2020-08" db="EMBL/GenBank/DDBJ databases">
        <title>Genomic Encyclopedia of Type Strains, Phase IV (KMG-IV): sequencing the most valuable type-strain genomes for metagenomic binning, comparative biology and taxonomic classification.</title>
        <authorList>
            <person name="Goeker M."/>
        </authorList>
    </citation>
    <scope>NUCLEOTIDE SEQUENCE [LARGE SCALE GENOMIC DNA]</scope>
    <source>
        <strain evidence="3 4">DSM 27521</strain>
    </source>
</reference>
<dbReference type="EMBL" id="BNAJ01000002">
    <property type="protein sequence ID" value="GHF38466.1"/>
    <property type="molecule type" value="Genomic_DNA"/>
</dbReference>
<gene>
    <name evidence="2" type="ORF">GCM10017781_13990</name>
    <name evidence="3" type="ORF">HNQ07_001059</name>
</gene>
<evidence type="ECO:0000313" key="2">
    <source>
        <dbReference type="EMBL" id="GHF38466.1"/>
    </source>
</evidence>
<dbReference type="Pfam" id="PF12697">
    <property type="entry name" value="Abhydrolase_6"/>
    <property type="match status" value="1"/>
</dbReference>
<keyword evidence="2" id="KW-0378">Hydrolase</keyword>
<dbReference type="Proteomes" id="UP000619376">
    <property type="component" value="Unassembled WGS sequence"/>
</dbReference>
<dbReference type="GO" id="GO:0016787">
    <property type="term" value="F:hydrolase activity"/>
    <property type="evidence" value="ECO:0007669"/>
    <property type="project" value="UniProtKB-KW"/>
</dbReference>
<evidence type="ECO:0000259" key="1">
    <source>
        <dbReference type="Pfam" id="PF12697"/>
    </source>
</evidence>
<dbReference type="PANTHER" id="PTHR43689">
    <property type="entry name" value="HYDROLASE"/>
    <property type="match status" value="1"/>
</dbReference>
<reference evidence="5" key="2">
    <citation type="journal article" date="2019" name="Int. J. Syst. Evol. Microbiol.">
        <title>The Global Catalogue of Microorganisms (GCM) 10K type strain sequencing project: providing services to taxonomists for standard genome sequencing and annotation.</title>
        <authorList>
            <consortium name="The Broad Institute Genomics Platform"/>
            <consortium name="The Broad Institute Genome Sequencing Center for Infectious Disease"/>
            <person name="Wu L."/>
            <person name="Ma J."/>
        </authorList>
    </citation>
    <scope>NUCLEOTIDE SEQUENCE [LARGE SCALE GENOMIC DNA]</scope>
    <source>
        <strain evidence="5">CGMCC 1.18437</strain>
    </source>
</reference>
<reference evidence="2" key="4">
    <citation type="submission" date="2024-05" db="EMBL/GenBank/DDBJ databases">
        <authorList>
            <person name="Sun Q."/>
            <person name="Zhou Y."/>
        </authorList>
    </citation>
    <scope>NUCLEOTIDE SEQUENCE</scope>
    <source>
        <strain evidence="2">CGMCC 1.18437</strain>
    </source>
</reference>
<name>A0A7W8KCD9_9DEIO</name>
<comment type="caution">
    <text evidence="3">The sequence shown here is derived from an EMBL/GenBank/DDBJ whole genome shotgun (WGS) entry which is preliminary data.</text>
</comment>
<dbReference type="RefSeq" id="WP_184109893.1">
    <property type="nucleotide sequence ID" value="NZ_BNAJ01000002.1"/>
</dbReference>
<keyword evidence="5" id="KW-1185">Reference proteome</keyword>
<sequence length="266" mass="28387">MTFAVILGTALDVRWHGPPPGAAPTLVFLHEGLGSADLWRDYPARLAGAVGCGALVYTRAGYGRSGPATLPRPTDYLHREALEVLPALLEQQGVREHVLIGHSDGGSIALIHAGGAPRPGLRGVITEAAHVFNEAVTRASIRAVTDAYATTDLRDRLARHHDDVDMAFRGWSDVWLSDGFRDWTIGSVLPGVTVPLLVIQGEDDGYGTAAQVEAIVSQTCGPAEALVLPHCAHVPHREAVDATFAAMEAFCRRVLRATGTPEDDVR</sequence>
<dbReference type="AlphaFoldDB" id="A0A7W8KCD9"/>
<dbReference type="Proteomes" id="UP000539473">
    <property type="component" value="Unassembled WGS sequence"/>
</dbReference>
<organism evidence="3 4">
    <name type="scientific">Deinococcus metalli</name>
    <dbReference type="NCBI Taxonomy" id="1141878"/>
    <lineage>
        <taxon>Bacteria</taxon>
        <taxon>Thermotogati</taxon>
        <taxon>Deinococcota</taxon>
        <taxon>Deinococci</taxon>
        <taxon>Deinococcales</taxon>
        <taxon>Deinococcaceae</taxon>
        <taxon>Deinococcus</taxon>
    </lineage>
</organism>
<dbReference type="EMBL" id="JACHFK010000002">
    <property type="protein sequence ID" value="MBB5375602.1"/>
    <property type="molecule type" value="Genomic_DNA"/>
</dbReference>
<proteinExistence type="predicted"/>
<feature type="domain" description="AB hydrolase-1" evidence="1">
    <location>
        <begin position="26"/>
        <end position="245"/>
    </location>
</feature>
<evidence type="ECO:0000313" key="4">
    <source>
        <dbReference type="Proteomes" id="UP000539473"/>
    </source>
</evidence>
<dbReference type="SUPFAM" id="SSF53474">
    <property type="entry name" value="alpha/beta-Hydrolases"/>
    <property type="match status" value="1"/>
</dbReference>
<protein>
    <submittedName>
        <fullName evidence="2">Hydrolase</fullName>
    </submittedName>
    <submittedName>
        <fullName evidence="3">Pimeloyl-ACP methyl ester carboxylesterase</fullName>
    </submittedName>
</protein>
<dbReference type="InterPro" id="IPR029058">
    <property type="entry name" value="AB_hydrolase_fold"/>
</dbReference>
<accession>A0A7W8KCD9</accession>
<dbReference type="InterPro" id="IPR000073">
    <property type="entry name" value="AB_hydrolase_1"/>
</dbReference>
<reference evidence="2" key="1">
    <citation type="journal article" date="2014" name="Int. J. Syst. Evol. Microbiol.">
        <title>Complete genome of a new Firmicutes species belonging to the dominant human colonic microbiota ('Ruminococcus bicirculans') reveals two chromosomes and a selective capacity to utilize plant glucans.</title>
        <authorList>
            <consortium name="NISC Comparative Sequencing Program"/>
            <person name="Wegmann U."/>
            <person name="Louis P."/>
            <person name="Goesmann A."/>
            <person name="Henrissat B."/>
            <person name="Duncan S.H."/>
            <person name="Flint H.J."/>
        </authorList>
    </citation>
    <scope>NUCLEOTIDE SEQUENCE</scope>
    <source>
        <strain evidence="2">CGMCC 1.18437</strain>
    </source>
</reference>
<dbReference type="Gene3D" id="3.40.50.1820">
    <property type="entry name" value="alpha/beta hydrolase"/>
    <property type="match status" value="1"/>
</dbReference>
<dbReference type="PANTHER" id="PTHR43689:SF8">
    <property type="entry name" value="ALPHA_BETA-HYDROLASES SUPERFAMILY PROTEIN"/>
    <property type="match status" value="1"/>
</dbReference>